<dbReference type="SMART" id="SM00906">
    <property type="entry name" value="Fungal_trans"/>
    <property type="match status" value="1"/>
</dbReference>
<evidence type="ECO:0000256" key="3">
    <source>
        <dbReference type="ARBA" id="ARBA00023125"/>
    </source>
</evidence>
<dbReference type="EMBL" id="CANTUO010000003">
    <property type="protein sequence ID" value="CAI5758845.1"/>
    <property type="molecule type" value="Genomic_DNA"/>
</dbReference>
<evidence type="ECO:0000256" key="5">
    <source>
        <dbReference type="ARBA" id="ARBA00023242"/>
    </source>
</evidence>
<keyword evidence="2" id="KW-0805">Transcription regulation</keyword>
<feature type="domain" description="Zn(2)-C6 fungal-type" evidence="6">
    <location>
        <begin position="19"/>
        <end position="50"/>
    </location>
</feature>
<dbReference type="InterPro" id="IPR001138">
    <property type="entry name" value="Zn2Cys6_DnaBD"/>
</dbReference>
<dbReference type="Pfam" id="PF00172">
    <property type="entry name" value="Zn_clus"/>
    <property type="match status" value="1"/>
</dbReference>
<evidence type="ECO:0000313" key="8">
    <source>
        <dbReference type="Proteomes" id="UP001152885"/>
    </source>
</evidence>
<dbReference type="PANTHER" id="PTHR31069">
    <property type="entry name" value="OLEATE-ACTIVATED TRANSCRIPTION FACTOR 1-RELATED"/>
    <property type="match status" value="1"/>
</dbReference>
<evidence type="ECO:0000313" key="7">
    <source>
        <dbReference type="EMBL" id="CAI5758845.1"/>
    </source>
</evidence>
<evidence type="ECO:0000256" key="1">
    <source>
        <dbReference type="ARBA" id="ARBA00022723"/>
    </source>
</evidence>
<gene>
    <name evidence="7" type="ORF">CANVERA_P3357</name>
</gene>
<keyword evidence="3" id="KW-0238">DNA-binding</keyword>
<dbReference type="GO" id="GO:0006351">
    <property type="term" value="P:DNA-templated transcription"/>
    <property type="evidence" value="ECO:0007669"/>
    <property type="project" value="InterPro"/>
</dbReference>
<evidence type="ECO:0000256" key="2">
    <source>
        <dbReference type="ARBA" id="ARBA00023015"/>
    </source>
</evidence>
<keyword evidence="5" id="KW-0539">Nucleus</keyword>
<dbReference type="GO" id="GO:0000981">
    <property type="term" value="F:DNA-binding transcription factor activity, RNA polymerase II-specific"/>
    <property type="evidence" value="ECO:0007669"/>
    <property type="project" value="InterPro"/>
</dbReference>
<keyword evidence="1" id="KW-0479">Metal-binding</keyword>
<dbReference type="PANTHER" id="PTHR31069:SF12">
    <property type="entry name" value="TRANSCRIPTION FACTOR DOMAIN-CONTAINING PROTEIN"/>
    <property type="match status" value="1"/>
</dbReference>
<dbReference type="Proteomes" id="UP001152885">
    <property type="component" value="Unassembled WGS sequence"/>
</dbReference>
<dbReference type="CDD" id="cd12148">
    <property type="entry name" value="fungal_TF_MHR"/>
    <property type="match status" value="1"/>
</dbReference>
<dbReference type="InterPro" id="IPR007219">
    <property type="entry name" value="XnlR_reg_dom"/>
</dbReference>
<organism evidence="7 8">
    <name type="scientific">Candida verbasci</name>
    <dbReference type="NCBI Taxonomy" id="1227364"/>
    <lineage>
        <taxon>Eukaryota</taxon>
        <taxon>Fungi</taxon>
        <taxon>Dikarya</taxon>
        <taxon>Ascomycota</taxon>
        <taxon>Saccharomycotina</taxon>
        <taxon>Pichiomycetes</taxon>
        <taxon>Debaryomycetaceae</taxon>
        <taxon>Candida/Lodderomyces clade</taxon>
        <taxon>Candida</taxon>
    </lineage>
</organism>
<dbReference type="SMART" id="SM00066">
    <property type="entry name" value="GAL4"/>
    <property type="match status" value="1"/>
</dbReference>
<dbReference type="PROSITE" id="PS50048">
    <property type="entry name" value="ZN2_CY6_FUNGAL_2"/>
    <property type="match status" value="1"/>
</dbReference>
<reference evidence="7" key="1">
    <citation type="submission" date="2022-12" db="EMBL/GenBank/DDBJ databases">
        <authorList>
            <person name="Brejova B."/>
        </authorList>
    </citation>
    <scope>NUCLEOTIDE SEQUENCE</scope>
</reference>
<dbReference type="GO" id="GO:0045944">
    <property type="term" value="P:positive regulation of transcription by RNA polymerase II"/>
    <property type="evidence" value="ECO:0007669"/>
    <property type="project" value="TreeGrafter"/>
</dbReference>
<dbReference type="GO" id="GO:0008270">
    <property type="term" value="F:zinc ion binding"/>
    <property type="evidence" value="ECO:0007669"/>
    <property type="project" value="InterPro"/>
</dbReference>
<dbReference type="GO" id="GO:0005634">
    <property type="term" value="C:nucleus"/>
    <property type="evidence" value="ECO:0007669"/>
    <property type="project" value="TreeGrafter"/>
</dbReference>
<dbReference type="CDD" id="cd00067">
    <property type="entry name" value="GAL4"/>
    <property type="match status" value="1"/>
</dbReference>
<comment type="caution">
    <text evidence="7">The sequence shown here is derived from an EMBL/GenBank/DDBJ whole genome shotgun (WGS) entry which is preliminary data.</text>
</comment>
<name>A0A9W4TYV4_9ASCO</name>
<dbReference type="OrthoDB" id="4159781at2759"/>
<dbReference type="GO" id="GO:0000978">
    <property type="term" value="F:RNA polymerase II cis-regulatory region sequence-specific DNA binding"/>
    <property type="evidence" value="ECO:0007669"/>
    <property type="project" value="TreeGrafter"/>
</dbReference>
<dbReference type="InterPro" id="IPR036864">
    <property type="entry name" value="Zn2-C6_fun-type_DNA-bd_sf"/>
</dbReference>
<dbReference type="AlphaFoldDB" id="A0A9W4TYV4"/>
<dbReference type="Pfam" id="PF04082">
    <property type="entry name" value="Fungal_trans"/>
    <property type="match status" value="1"/>
</dbReference>
<proteinExistence type="predicted"/>
<dbReference type="InterPro" id="IPR050675">
    <property type="entry name" value="OAF3"/>
</dbReference>
<keyword evidence="8" id="KW-1185">Reference proteome</keyword>
<evidence type="ECO:0000256" key="4">
    <source>
        <dbReference type="ARBA" id="ARBA00023163"/>
    </source>
</evidence>
<keyword evidence="4" id="KW-0804">Transcription</keyword>
<sequence>MLPVVNHQPTRKRKRPSLVCTNCRRKKVKCNRESPCSNCVKSKCPNSCIYDDGLDNQPSQSGNVKIDTAPYESSVKNPIDFNYQHKNAKTDNVTISLSELNMLKERLQNIESSLNNNNKTSRNNNQNHNLQYPKASGVLPPPIMSPFSSPKPHTSTFALSDTRERPANIQLPPINFKQPYQDPSTISSTMSNNYQISSYSSTAPPAVDYNQSMIGFNPYLNEEDTINFYEGYTSIRVRGHSQINHGPLAWGSLMQKDYVLKVLWDHIGKQKQENGSLHNFALNQNHEINQENTQIVASETNESENNFKKKALETDGYTDLVPYNLLKEKIKKKLNEEGKSIGITLFEGQISMELQLIDRIHQILPKRKVIWKLIDRFFTTLYPFMPFIDETDFRDSVSKIIGLQSYEDVKIKEIKVEKRLDLAKVGLLLVVLRLAYISLFRNKQSVNEERLNTTDPSVEAQELKYLMTNSISIEIVQCAKCCLHQFDILRKTSIPALELSLYLYLYHLFAPEDGDDGDGSDTHVLKAAIIQMAYSLGLNRDPDNFPELLTNKKRNHLSRKIWNLLMLSDIHNAYSYGTHTIIDDESYDTKLPFHEEGNENLIDKNLDKLITENFFHPAHINFYQSLKGILKLVLNVKGKTKLSHLCALVTDFEIAMQSKFGCLQKCMQPPETAKYVFERYFPVKFYISLKSFSVSLYFHIFLHYEFNDTQLSLFYLKKILKIAATDIMPHYFEILGSSEIVCDMIINPKFIQIIHKLDQILIALNLRVNYTIYNLKLQSGHEKRCVYDSVYLKYYTELCKFSSCLTRCAEVSIAAVSKLSARYYNAWKITKGHTFLLKTITSVDYYKQTFNAGDQKIKLPNYSTEQLKDLVNMCEGALKKLGKSNLVGDEFCEQAKCPYNSSIPSTTDSNTTSGTDTSSDARLKTNDFGLDFVNNQEVDKLWLQMLSMKNDQPQQINPPNYNLQQPSSQNNNFSVGTPLNFEAPFTPNFGLGNANTNFDVDDNYDFFADLPFDQMFNSVNM</sequence>
<accession>A0A9W4TYV4</accession>
<evidence type="ECO:0000259" key="6">
    <source>
        <dbReference type="PROSITE" id="PS50048"/>
    </source>
</evidence>
<protein>
    <recommendedName>
        <fullName evidence="6">Zn(2)-C6 fungal-type domain-containing protein</fullName>
    </recommendedName>
</protein>
<dbReference type="PROSITE" id="PS00463">
    <property type="entry name" value="ZN2_CY6_FUNGAL_1"/>
    <property type="match status" value="1"/>
</dbReference>
<dbReference type="Gene3D" id="4.10.240.10">
    <property type="entry name" value="Zn(2)-C6 fungal-type DNA-binding domain"/>
    <property type="match status" value="1"/>
</dbReference>
<dbReference type="SUPFAM" id="SSF57701">
    <property type="entry name" value="Zn2/Cys6 DNA-binding domain"/>
    <property type="match status" value="1"/>
</dbReference>